<accession>A0A2V1IY32</accession>
<keyword evidence="1" id="KW-1133">Transmembrane helix</keyword>
<protein>
    <submittedName>
        <fullName evidence="2">Uncharacterized protein</fullName>
    </submittedName>
</protein>
<feature type="transmembrane region" description="Helical" evidence="1">
    <location>
        <begin position="70"/>
        <end position="91"/>
    </location>
</feature>
<keyword evidence="1" id="KW-0812">Transmembrane</keyword>
<evidence type="ECO:0000256" key="1">
    <source>
        <dbReference type="SAM" id="Phobius"/>
    </source>
</evidence>
<dbReference type="EMBL" id="PUBV01000015">
    <property type="protein sequence ID" value="PWB07203.1"/>
    <property type="molecule type" value="Genomic_DNA"/>
</dbReference>
<evidence type="ECO:0000313" key="2">
    <source>
        <dbReference type="EMBL" id="PWB07203.1"/>
    </source>
</evidence>
<comment type="caution">
    <text evidence="2">The sequence shown here is derived from an EMBL/GenBank/DDBJ whole genome shotgun (WGS) entry which is preliminary data.</text>
</comment>
<sequence length="159" mass="18089">MTDININDIDRLLQRFFDGFTTIEEEKALERFYASSPRLPRRLERYRSMFGWYASGMTAPLPSARPRHRAVVWISSVAAAAAMALVSLSAMRHTSSDNMMMAGVMADCSSLTEEVYVIRDGHRVNNPGIVDEEIARTIIEVGEMDLEVELQRIELYEIQ</sequence>
<name>A0A2V1IY32_9BACT</name>
<keyword evidence="3" id="KW-1185">Reference proteome</keyword>
<dbReference type="AlphaFoldDB" id="A0A2V1IY32"/>
<dbReference type="Proteomes" id="UP000244925">
    <property type="component" value="Unassembled WGS sequence"/>
</dbReference>
<evidence type="ECO:0000313" key="3">
    <source>
        <dbReference type="Proteomes" id="UP000244925"/>
    </source>
</evidence>
<gene>
    <name evidence="2" type="ORF">C5O25_08195</name>
</gene>
<proteinExistence type="predicted"/>
<reference evidence="3" key="1">
    <citation type="submission" date="2018-02" db="EMBL/GenBank/DDBJ databases">
        <authorList>
            <person name="Clavel T."/>
            <person name="Strowig T."/>
        </authorList>
    </citation>
    <scope>NUCLEOTIDE SEQUENCE [LARGE SCALE GENOMIC DNA]</scope>
    <source>
        <strain evidence="3">DSM 100764</strain>
    </source>
</reference>
<organism evidence="2 3">
    <name type="scientific">Paramuribaculum intestinale</name>
    <dbReference type="NCBI Taxonomy" id="2094151"/>
    <lineage>
        <taxon>Bacteria</taxon>
        <taxon>Pseudomonadati</taxon>
        <taxon>Bacteroidota</taxon>
        <taxon>Bacteroidia</taxon>
        <taxon>Bacteroidales</taxon>
        <taxon>Muribaculaceae</taxon>
        <taxon>Paramuribaculum</taxon>
    </lineage>
</organism>
<dbReference type="GeneID" id="93425611"/>
<dbReference type="RefSeq" id="WP_107036252.1">
    <property type="nucleotide sequence ID" value="NZ_CAOLHR010000011.1"/>
</dbReference>
<keyword evidence="1" id="KW-0472">Membrane</keyword>